<dbReference type="AlphaFoldDB" id="A0A8X7VL18"/>
<accession>A0A8X7VL18</accession>
<organism evidence="1 2">
    <name type="scientific">Brassica carinata</name>
    <name type="common">Ethiopian mustard</name>
    <name type="synonym">Abyssinian cabbage</name>
    <dbReference type="NCBI Taxonomy" id="52824"/>
    <lineage>
        <taxon>Eukaryota</taxon>
        <taxon>Viridiplantae</taxon>
        <taxon>Streptophyta</taxon>
        <taxon>Embryophyta</taxon>
        <taxon>Tracheophyta</taxon>
        <taxon>Spermatophyta</taxon>
        <taxon>Magnoliopsida</taxon>
        <taxon>eudicotyledons</taxon>
        <taxon>Gunneridae</taxon>
        <taxon>Pentapetalae</taxon>
        <taxon>rosids</taxon>
        <taxon>malvids</taxon>
        <taxon>Brassicales</taxon>
        <taxon>Brassicaceae</taxon>
        <taxon>Brassiceae</taxon>
        <taxon>Brassica</taxon>
    </lineage>
</organism>
<dbReference type="Proteomes" id="UP000886595">
    <property type="component" value="Unassembled WGS sequence"/>
</dbReference>
<keyword evidence="2" id="KW-1185">Reference proteome</keyword>
<protein>
    <submittedName>
        <fullName evidence="1">Uncharacterized protein</fullName>
    </submittedName>
</protein>
<evidence type="ECO:0000313" key="1">
    <source>
        <dbReference type="EMBL" id="KAG2313231.1"/>
    </source>
</evidence>
<dbReference type="OrthoDB" id="1597724at2759"/>
<name>A0A8X7VL18_BRACI</name>
<reference evidence="1 2" key="1">
    <citation type="submission" date="2020-02" db="EMBL/GenBank/DDBJ databases">
        <authorList>
            <person name="Ma Q."/>
            <person name="Huang Y."/>
            <person name="Song X."/>
            <person name="Pei D."/>
        </authorList>
    </citation>
    <scope>NUCLEOTIDE SEQUENCE [LARGE SCALE GENOMIC DNA]</scope>
    <source>
        <strain evidence="1">Sxm20200214</strain>
        <tissue evidence="1">Leaf</tissue>
    </source>
</reference>
<evidence type="ECO:0000313" key="2">
    <source>
        <dbReference type="Proteomes" id="UP000886595"/>
    </source>
</evidence>
<dbReference type="EMBL" id="JAAMPC010000005">
    <property type="protein sequence ID" value="KAG2313231.1"/>
    <property type="molecule type" value="Genomic_DNA"/>
</dbReference>
<comment type="caution">
    <text evidence="1">The sequence shown here is derived from an EMBL/GenBank/DDBJ whole genome shotgun (WGS) entry which is preliminary data.</text>
</comment>
<proteinExistence type="predicted"/>
<gene>
    <name evidence="1" type="ORF">Bca52824_024788</name>
</gene>
<sequence>MQIMERDVVMCSLLIEMVYTMSLASINLSEVKLGECGLSDAVVSSIMCPQSRGLRPQRYLACKMCRYRALHLGNGLEGHRCAKRCVM</sequence>